<feature type="domain" description="Peptidase metallopeptidase" evidence="2">
    <location>
        <begin position="93"/>
        <end position="275"/>
    </location>
</feature>
<accession>A0A6A5VVQ2</accession>
<dbReference type="PANTHER" id="PTHR10127">
    <property type="entry name" value="DISCOIDIN, CUB, EGF, LAMININ , AND ZINC METALLOPROTEASE DOMAIN CONTAINING"/>
    <property type="match status" value="1"/>
</dbReference>
<dbReference type="EMBL" id="ML977683">
    <property type="protein sequence ID" value="KAF1993852.1"/>
    <property type="molecule type" value="Genomic_DNA"/>
</dbReference>
<proteinExistence type="predicted"/>
<feature type="signal peptide" evidence="1">
    <location>
        <begin position="1"/>
        <end position="19"/>
    </location>
</feature>
<sequence length="385" mass="42331">MRVTTLLLAVVIAITSVLATDSFTATSSFLAMDTLPPTDSLPATDSARNITNVPCGFTYPANDHNLDILEALESGENPNIFGSATLFAPYPNGYTKWPRINGGYVLIPYCYMDQAHRLSIKPYIDRALAMWAYALGGPPSEQSGHRIIFHEATDGPGLNQGAPRYCKVLNQQGVLDWNPQVTYDVLVIQIKQSPGVAATVGLYRHDPPRRGAHVLLVGTGASVADFAHELGHVLGMVHEHQRGDRDEYVLYKCNKFNTFAEALAKARLDNAAIGEEELCTDPLVAQKYDFTGEAYTKVMGDIGPIGDPIHRPIFSENSLYDVYSLMHYPSFTDFSSEACRRGDLNDCPLVKYKDPNNKALGVEGIYKALGPSPGDIAWVKRTYPW</sequence>
<reference evidence="3" key="1">
    <citation type="journal article" date="2020" name="Stud. Mycol.">
        <title>101 Dothideomycetes genomes: a test case for predicting lifestyles and emergence of pathogens.</title>
        <authorList>
            <person name="Haridas S."/>
            <person name="Albert R."/>
            <person name="Binder M."/>
            <person name="Bloem J."/>
            <person name="Labutti K."/>
            <person name="Salamov A."/>
            <person name="Andreopoulos B."/>
            <person name="Baker S."/>
            <person name="Barry K."/>
            <person name="Bills G."/>
            <person name="Bluhm B."/>
            <person name="Cannon C."/>
            <person name="Castanera R."/>
            <person name="Culley D."/>
            <person name="Daum C."/>
            <person name="Ezra D."/>
            <person name="Gonzalez J."/>
            <person name="Henrissat B."/>
            <person name="Kuo A."/>
            <person name="Liang C."/>
            <person name="Lipzen A."/>
            <person name="Lutzoni F."/>
            <person name="Magnuson J."/>
            <person name="Mondo S."/>
            <person name="Nolan M."/>
            <person name="Ohm R."/>
            <person name="Pangilinan J."/>
            <person name="Park H.-J."/>
            <person name="Ramirez L."/>
            <person name="Alfaro M."/>
            <person name="Sun H."/>
            <person name="Tritt A."/>
            <person name="Yoshinaga Y."/>
            <person name="Zwiers L.-H."/>
            <person name="Turgeon B."/>
            <person name="Goodwin S."/>
            <person name="Spatafora J."/>
            <person name="Crous P."/>
            <person name="Grigoriev I."/>
        </authorList>
    </citation>
    <scope>NUCLEOTIDE SEQUENCE</scope>
    <source>
        <strain evidence="3">CBS 123094</strain>
    </source>
</reference>
<dbReference type="Gene3D" id="3.40.390.10">
    <property type="entry name" value="Collagenase (Catalytic Domain)"/>
    <property type="match status" value="1"/>
</dbReference>
<gene>
    <name evidence="3" type="ORF">P154DRAFT_582396</name>
</gene>
<dbReference type="OrthoDB" id="291007at2759"/>
<evidence type="ECO:0000256" key="1">
    <source>
        <dbReference type="SAM" id="SignalP"/>
    </source>
</evidence>
<dbReference type="GO" id="GO:0006508">
    <property type="term" value="P:proteolysis"/>
    <property type="evidence" value="ECO:0007669"/>
    <property type="project" value="InterPro"/>
</dbReference>
<dbReference type="InterPro" id="IPR006026">
    <property type="entry name" value="Peptidase_Metallo"/>
</dbReference>
<dbReference type="PANTHER" id="PTHR10127:SF850">
    <property type="entry name" value="METALLOENDOPEPTIDASE"/>
    <property type="match status" value="1"/>
</dbReference>
<protein>
    <recommendedName>
        <fullName evidence="2">Peptidase metallopeptidase domain-containing protein</fullName>
    </recommendedName>
</protein>
<dbReference type="SUPFAM" id="SSF55486">
    <property type="entry name" value="Metalloproteases ('zincins'), catalytic domain"/>
    <property type="match status" value="1"/>
</dbReference>
<dbReference type="InterPro" id="IPR024079">
    <property type="entry name" value="MetalloPept_cat_dom_sf"/>
</dbReference>
<dbReference type="GO" id="GO:0008270">
    <property type="term" value="F:zinc ion binding"/>
    <property type="evidence" value="ECO:0007669"/>
    <property type="project" value="InterPro"/>
</dbReference>
<evidence type="ECO:0000313" key="4">
    <source>
        <dbReference type="Proteomes" id="UP000799779"/>
    </source>
</evidence>
<dbReference type="AlphaFoldDB" id="A0A6A5VVQ2"/>
<dbReference type="InterPro" id="IPR001506">
    <property type="entry name" value="Peptidase_M12A"/>
</dbReference>
<evidence type="ECO:0000313" key="3">
    <source>
        <dbReference type="EMBL" id="KAF1993852.1"/>
    </source>
</evidence>
<organism evidence="3 4">
    <name type="scientific">Amniculicola lignicola CBS 123094</name>
    <dbReference type="NCBI Taxonomy" id="1392246"/>
    <lineage>
        <taxon>Eukaryota</taxon>
        <taxon>Fungi</taxon>
        <taxon>Dikarya</taxon>
        <taxon>Ascomycota</taxon>
        <taxon>Pezizomycotina</taxon>
        <taxon>Dothideomycetes</taxon>
        <taxon>Pleosporomycetidae</taxon>
        <taxon>Pleosporales</taxon>
        <taxon>Amniculicolaceae</taxon>
        <taxon>Amniculicola</taxon>
    </lineage>
</organism>
<feature type="chain" id="PRO_5025434614" description="Peptidase metallopeptidase domain-containing protein" evidence="1">
    <location>
        <begin position="20"/>
        <end position="385"/>
    </location>
</feature>
<name>A0A6A5VVQ2_9PLEO</name>
<evidence type="ECO:0000259" key="2">
    <source>
        <dbReference type="SMART" id="SM00235"/>
    </source>
</evidence>
<dbReference type="SMART" id="SM00235">
    <property type="entry name" value="ZnMc"/>
    <property type="match status" value="1"/>
</dbReference>
<keyword evidence="1" id="KW-0732">Signal</keyword>
<dbReference type="Proteomes" id="UP000799779">
    <property type="component" value="Unassembled WGS sequence"/>
</dbReference>
<dbReference type="GO" id="GO:0004222">
    <property type="term" value="F:metalloendopeptidase activity"/>
    <property type="evidence" value="ECO:0007669"/>
    <property type="project" value="InterPro"/>
</dbReference>
<keyword evidence="4" id="KW-1185">Reference proteome</keyword>
<dbReference type="Pfam" id="PF01400">
    <property type="entry name" value="Astacin"/>
    <property type="match status" value="1"/>
</dbReference>